<keyword evidence="1" id="KW-1133">Transmembrane helix</keyword>
<name>A0A8J3L0D5_9ACTN</name>
<dbReference type="AlphaFoldDB" id="A0A8J3L0D5"/>
<keyword evidence="1" id="KW-0812">Transmembrane</keyword>
<evidence type="ECO:0000313" key="2">
    <source>
        <dbReference type="EMBL" id="GIG06714.1"/>
    </source>
</evidence>
<dbReference type="EMBL" id="BONI01000026">
    <property type="protein sequence ID" value="GIG06714.1"/>
    <property type="molecule type" value="Genomic_DNA"/>
</dbReference>
<comment type="caution">
    <text evidence="2">The sequence shown here is derived from an EMBL/GenBank/DDBJ whole genome shotgun (WGS) entry which is preliminary data.</text>
</comment>
<feature type="transmembrane region" description="Helical" evidence="1">
    <location>
        <begin position="129"/>
        <end position="147"/>
    </location>
</feature>
<feature type="transmembrane region" description="Helical" evidence="1">
    <location>
        <begin position="15"/>
        <end position="36"/>
    </location>
</feature>
<keyword evidence="3" id="KW-1185">Reference proteome</keyword>
<proteinExistence type="predicted"/>
<sequence>MSIGLPHIRALAQRLLWALVAIHVCSLAINVAHHGFGVGRGEHLTTWLATFFNVDEQQNLPAWFSASVLLLAAWLLWETATAAAAAGQRRYVRHWRILSLVFVAVSIDDMTDAHRILRTGAVATLGNASSWLLVIAPLVLVFAAAYVPFALHLPTRTRWLVAGSAAAYVLGVTAVETVGALTGRNLLAHLPGQTLTGTDYVRYLLAASVEELIQGIAVITFVYAVGSCLNRYRDLAAEPQAGQPVRTGAFATVTVLPPRP</sequence>
<evidence type="ECO:0000256" key="1">
    <source>
        <dbReference type="SAM" id="Phobius"/>
    </source>
</evidence>
<gene>
    <name evidence="2" type="ORF">Cco03nite_34140</name>
</gene>
<feature type="transmembrane region" description="Helical" evidence="1">
    <location>
        <begin position="159"/>
        <end position="183"/>
    </location>
</feature>
<evidence type="ECO:0000313" key="3">
    <source>
        <dbReference type="Proteomes" id="UP000630887"/>
    </source>
</evidence>
<organism evidence="2 3">
    <name type="scientific">Catellatospora coxensis</name>
    <dbReference type="NCBI Taxonomy" id="310354"/>
    <lineage>
        <taxon>Bacteria</taxon>
        <taxon>Bacillati</taxon>
        <taxon>Actinomycetota</taxon>
        <taxon>Actinomycetes</taxon>
        <taxon>Micromonosporales</taxon>
        <taxon>Micromonosporaceae</taxon>
        <taxon>Catellatospora</taxon>
    </lineage>
</organism>
<accession>A0A8J3L0D5</accession>
<feature type="transmembrane region" description="Helical" evidence="1">
    <location>
        <begin position="62"/>
        <end position="85"/>
    </location>
</feature>
<keyword evidence="1" id="KW-0472">Membrane</keyword>
<protein>
    <submittedName>
        <fullName evidence="2">Uncharacterized protein</fullName>
    </submittedName>
</protein>
<feature type="transmembrane region" description="Helical" evidence="1">
    <location>
        <begin position="203"/>
        <end position="225"/>
    </location>
</feature>
<dbReference type="Proteomes" id="UP000630887">
    <property type="component" value="Unassembled WGS sequence"/>
</dbReference>
<feature type="transmembrane region" description="Helical" evidence="1">
    <location>
        <begin position="97"/>
        <end position="117"/>
    </location>
</feature>
<reference evidence="2 3" key="1">
    <citation type="submission" date="2021-01" db="EMBL/GenBank/DDBJ databases">
        <title>Whole genome shotgun sequence of Catellatospora coxensis NBRC 107359.</title>
        <authorList>
            <person name="Komaki H."/>
            <person name="Tamura T."/>
        </authorList>
    </citation>
    <scope>NUCLEOTIDE SEQUENCE [LARGE SCALE GENOMIC DNA]</scope>
    <source>
        <strain evidence="2 3">NBRC 107359</strain>
    </source>
</reference>
<dbReference type="RefSeq" id="WP_203693073.1">
    <property type="nucleotide sequence ID" value="NZ_BAAALC010000053.1"/>
</dbReference>